<dbReference type="InterPro" id="IPR001839">
    <property type="entry name" value="TGF-b_C"/>
</dbReference>
<evidence type="ECO:0000259" key="12">
    <source>
        <dbReference type="PROSITE" id="PS51362"/>
    </source>
</evidence>
<feature type="non-terminal residue" evidence="14">
    <location>
        <position position="1"/>
    </location>
</feature>
<comment type="similarity">
    <text evidence="2 10">Belongs to the TGF-beta family.</text>
</comment>
<organism evidence="14 15">
    <name type="scientific">Dermatophagoides farinae</name>
    <name type="common">American house dust mite</name>
    <dbReference type="NCBI Taxonomy" id="6954"/>
    <lineage>
        <taxon>Eukaryota</taxon>
        <taxon>Metazoa</taxon>
        <taxon>Ecdysozoa</taxon>
        <taxon>Arthropoda</taxon>
        <taxon>Chelicerata</taxon>
        <taxon>Arachnida</taxon>
        <taxon>Acari</taxon>
        <taxon>Acariformes</taxon>
        <taxon>Sarcoptiformes</taxon>
        <taxon>Astigmata</taxon>
        <taxon>Psoroptidia</taxon>
        <taxon>Analgoidea</taxon>
        <taxon>Pyroglyphidae</taxon>
        <taxon>Dermatophagoidinae</taxon>
        <taxon>Dermatophagoides</taxon>
    </lineage>
</organism>
<keyword evidence="6" id="KW-0221">Differentiation</keyword>
<dbReference type="GO" id="GO:0005615">
    <property type="term" value="C:extracellular space"/>
    <property type="evidence" value="ECO:0007669"/>
    <property type="project" value="TreeGrafter"/>
</dbReference>
<evidence type="ECO:0000313" key="13">
    <source>
        <dbReference type="EMBL" id="KAH7642038.1"/>
    </source>
</evidence>
<evidence type="ECO:0000256" key="10">
    <source>
        <dbReference type="RuleBase" id="RU000354"/>
    </source>
</evidence>
<comment type="caution">
    <text evidence="14">The sequence shown here is derived from an EMBL/GenBank/DDBJ whole genome shotgun (WGS) entry which is preliminary data.</text>
</comment>
<reference evidence="14" key="4">
    <citation type="journal article" date="2022" name="Res Sq">
        <title>Comparative Genomics Reveals Insights into the Divergent Evolution of Astigmatic Mites and Household Pest Adaptations.</title>
        <authorList>
            <person name="Xiong Q."/>
            <person name="Wan A.T.-Y."/>
            <person name="Liu X.-Y."/>
            <person name="Fung C.S.-H."/>
            <person name="Xiao X."/>
            <person name="Malainual N."/>
            <person name="Hou J."/>
            <person name="Wang L."/>
            <person name="Wang M."/>
            <person name="Yang K."/>
            <person name="Cui Y."/>
            <person name="Leung E."/>
            <person name="Nong W."/>
            <person name="Shin S.-K."/>
            <person name="Au S."/>
            <person name="Jeong K.Y."/>
            <person name="Chew F.T."/>
            <person name="Hui J."/>
            <person name="Leung T.F."/>
            <person name="Tungtrongchitr A."/>
            <person name="Zhong N."/>
            <person name="Liu Z."/>
            <person name="Tsui S."/>
        </authorList>
    </citation>
    <scope>NUCLEOTIDE SEQUENCE</scope>
    <source>
        <strain evidence="14">Derf</strain>
        <tissue evidence="14">Whole organism</tissue>
    </source>
</reference>
<comment type="subcellular location">
    <subcellularLocation>
        <location evidence="1">Secreted</location>
    </subcellularLocation>
</comment>
<feature type="compositionally biased region" description="Acidic residues" evidence="11">
    <location>
        <begin position="247"/>
        <end position="256"/>
    </location>
</feature>
<gene>
    <name evidence="14" type="primary">BMP2</name>
    <name evidence="14" type="ORF">DERF_003062</name>
    <name evidence="13" type="ORF">HUG17_5083</name>
</gene>
<feature type="region of interest" description="Disordered" evidence="11">
    <location>
        <begin position="240"/>
        <end position="259"/>
    </location>
</feature>
<evidence type="ECO:0000256" key="2">
    <source>
        <dbReference type="ARBA" id="ARBA00006656"/>
    </source>
</evidence>
<evidence type="ECO:0000256" key="11">
    <source>
        <dbReference type="SAM" id="MobiDB-lite"/>
    </source>
</evidence>
<dbReference type="GO" id="GO:0008083">
    <property type="term" value="F:growth factor activity"/>
    <property type="evidence" value="ECO:0007669"/>
    <property type="project" value="UniProtKB-KW"/>
</dbReference>
<keyword evidence="4" id="KW-0964">Secreted</keyword>
<evidence type="ECO:0000313" key="14">
    <source>
        <dbReference type="EMBL" id="KAH9529168.1"/>
    </source>
</evidence>
<reference evidence="14" key="1">
    <citation type="submission" date="2013-05" db="EMBL/GenBank/DDBJ databases">
        <authorList>
            <person name="Yim A.K.Y."/>
            <person name="Chan T.F."/>
            <person name="Ji K.M."/>
            <person name="Liu X.Y."/>
            <person name="Zhou J.W."/>
            <person name="Li R.Q."/>
            <person name="Yang K.Y."/>
            <person name="Li J."/>
            <person name="Li M."/>
            <person name="Law P.T.W."/>
            <person name="Wu Y.L."/>
            <person name="Cai Z.L."/>
            <person name="Qin H."/>
            <person name="Bao Y."/>
            <person name="Leung R.K.K."/>
            <person name="Ng P.K.S."/>
            <person name="Zou J."/>
            <person name="Zhong X.J."/>
            <person name="Ran P.X."/>
            <person name="Zhong N.S."/>
            <person name="Liu Z.G."/>
            <person name="Tsui S.K.W."/>
        </authorList>
    </citation>
    <scope>NUCLEOTIDE SEQUENCE</scope>
    <source>
        <strain evidence="14">Derf</strain>
        <tissue evidence="14">Whole organism</tissue>
    </source>
</reference>
<dbReference type="Proteomes" id="UP000790347">
    <property type="component" value="Unassembled WGS sequence"/>
</dbReference>
<dbReference type="PANTHER" id="PTHR11848:SF263">
    <property type="entry name" value="PROTEIN DECAPENTAPLEGIC"/>
    <property type="match status" value="1"/>
</dbReference>
<feature type="compositionally biased region" description="Basic residues" evidence="11">
    <location>
        <begin position="647"/>
        <end position="659"/>
    </location>
</feature>
<keyword evidence="3" id="KW-0217">Developmental protein</keyword>
<keyword evidence="15" id="KW-1185">Reference proteome</keyword>
<evidence type="ECO:0000256" key="5">
    <source>
        <dbReference type="ARBA" id="ARBA00022729"/>
    </source>
</evidence>
<feature type="domain" description="TGF-beta family profile" evidence="12">
    <location>
        <begin position="644"/>
        <end position="764"/>
    </location>
</feature>
<dbReference type="SMART" id="SM00204">
    <property type="entry name" value="TGFB"/>
    <property type="match status" value="1"/>
</dbReference>
<keyword evidence="8" id="KW-1015">Disulfide bond</keyword>
<dbReference type="PROSITE" id="PS00250">
    <property type="entry name" value="TGF_BETA_1"/>
    <property type="match status" value="1"/>
</dbReference>
<reference evidence="13" key="3">
    <citation type="journal article" date="2021" name="World Allergy Organ. J.">
        <title>Chromosome-level assembly of Dermatophagoides farinae genome and transcriptome reveals two novel allergens Der f 37 and Der f 39.</title>
        <authorList>
            <person name="Chen J."/>
            <person name="Cai Z."/>
            <person name="Fan D."/>
            <person name="Hu J."/>
            <person name="Hou Y."/>
            <person name="He Y."/>
            <person name="Zhang Z."/>
            <person name="Zhao Z."/>
            <person name="Gao P."/>
            <person name="Hu W."/>
            <person name="Sun J."/>
            <person name="Li J."/>
            <person name="Ji K."/>
        </authorList>
    </citation>
    <scope>NUCLEOTIDE SEQUENCE</scope>
    <source>
        <strain evidence="13">JKM2019</strain>
    </source>
</reference>
<dbReference type="AlphaFoldDB" id="A0A922IE30"/>
<dbReference type="SUPFAM" id="SSF57501">
    <property type="entry name" value="Cystine-knot cytokines"/>
    <property type="match status" value="1"/>
</dbReference>
<evidence type="ECO:0000256" key="3">
    <source>
        <dbReference type="ARBA" id="ARBA00022473"/>
    </source>
</evidence>
<dbReference type="GO" id="GO:0030154">
    <property type="term" value="P:cell differentiation"/>
    <property type="evidence" value="ECO:0007669"/>
    <property type="project" value="UniProtKB-KW"/>
</dbReference>
<dbReference type="Proteomes" id="UP000828236">
    <property type="component" value="Unassembled WGS sequence"/>
</dbReference>
<dbReference type="CDD" id="cd13761">
    <property type="entry name" value="TGF_beta_BMP5_like"/>
    <property type="match status" value="1"/>
</dbReference>
<feature type="compositionally biased region" description="Basic and acidic residues" evidence="11">
    <location>
        <begin position="165"/>
        <end position="175"/>
    </location>
</feature>
<dbReference type="PRINTS" id="PR00669">
    <property type="entry name" value="INHIBINA"/>
</dbReference>
<dbReference type="Pfam" id="PF00688">
    <property type="entry name" value="TGFb_propeptide"/>
    <property type="match status" value="2"/>
</dbReference>
<accession>A0A922IE30</accession>
<keyword evidence="7 10" id="KW-0339">Growth factor</keyword>
<evidence type="ECO:0000256" key="1">
    <source>
        <dbReference type="ARBA" id="ARBA00004613"/>
    </source>
</evidence>
<evidence type="ECO:0000313" key="15">
    <source>
        <dbReference type="Proteomes" id="UP000790347"/>
    </source>
</evidence>
<feature type="compositionally biased region" description="Low complexity" evidence="11">
    <location>
        <begin position="319"/>
        <end position="334"/>
    </location>
</feature>
<dbReference type="Gene3D" id="2.10.90.10">
    <property type="entry name" value="Cystine-knot cytokines"/>
    <property type="match status" value="1"/>
</dbReference>
<dbReference type="GO" id="GO:0005125">
    <property type="term" value="F:cytokine activity"/>
    <property type="evidence" value="ECO:0007669"/>
    <property type="project" value="TreeGrafter"/>
</dbReference>
<dbReference type="InterPro" id="IPR017948">
    <property type="entry name" value="TGFb_CS"/>
</dbReference>
<dbReference type="EMBL" id="ASGP02000001">
    <property type="protein sequence ID" value="KAH9529168.1"/>
    <property type="molecule type" value="Genomic_DNA"/>
</dbReference>
<reference evidence="13" key="2">
    <citation type="submission" date="2020-06" db="EMBL/GenBank/DDBJ databases">
        <authorList>
            <person name="Ji K."/>
            <person name="Li J."/>
        </authorList>
    </citation>
    <scope>NUCLEOTIDE SEQUENCE</scope>
    <source>
        <strain evidence="13">JKM2019</strain>
        <tissue evidence="13">Whole body</tissue>
    </source>
</reference>
<sequence>MLVEGRDITFFLLKRLAQSIPVAFASSSLSSTSSYPLPSLSLICYPDVSSPIITNHHNCETTTNKIDAQQNLLSLSKDKSIIKNQSSTDPTTTTRTAAVSLLSFSLSRKQIIRLILIAMVSLTIFRADVHPNHQSSSPLLLLTNRIFVNAESVSVASSVFDESSHKQVNDNDIHSRNTNGSPLSLSSSIKFDSEHFQRVERQFLSMMGISKRPNPAKHHKVPEYIIDLYRWFKQSTDQIAHSKQEDELNNDQDDENVDNKMQSNSLIGLTTEDLYDIQNSLPHNHNDYDGPIEHHRLIRRRRSTQFSRVTLQGPSTTVISHKTSSLSTHLTTSISKEDDHEKERPESPSNIDNKDANQKYSSKHQTPITHLKFKIQLPSDETLTGAELRLYRHSIQEHESSSKIQPTIIDNDLTRKSLLSAHNKFWPSTYQSLSTMVKSTTFDNSHPIISKVNNSLSNSGEEYSTHSSSDVNDNHRYLQRVNIYHLLRPLSKDDQQQMTSETILKRSKLIDTQVIDLRDSGWLSFDVYPAVEWWLKHPTENYGLLITIKDLDNRRESLNSHLFVFNSGQVQSATSEQQKHQQQPEIDENHEWHELQPLIITFSNDAQTHQHYLLSQEKLLNRSKRERKRGGSGEMGNGQSNNYGQQRSKKKNHKNSSRRRQYCRRYKMYFDFKDVGWMDWIVAPPGYQAFYCKGECSYPMSQQMNKTNHAIIQSLINSVNPAVVPEPCCIPTDLSSVTLLYLDHKEKVVLKNYPNMVVEGCGCS</sequence>
<dbReference type="InterPro" id="IPR001111">
    <property type="entry name" value="TGF-b_propeptide"/>
</dbReference>
<dbReference type="PANTHER" id="PTHR11848">
    <property type="entry name" value="TGF-BETA FAMILY"/>
    <property type="match status" value="1"/>
</dbReference>
<feature type="region of interest" description="Disordered" evidence="11">
    <location>
        <begin position="313"/>
        <end position="365"/>
    </location>
</feature>
<dbReference type="PROSITE" id="PS51362">
    <property type="entry name" value="TGF_BETA_2"/>
    <property type="match status" value="1"/>
</dbReference>
<evidence type="ECO:0000256" key="7">
    <source>
        <dbReference type="ARBA" id="ARBA00023030"/>
    </source>
</evidence>
<dbReference type="Gene3D" id="2.60.120.970">
    <property type="match status" value="2"/>
</dbReference>
<keyword evidence="5" id="KW-0732">Signal</keyword>
<dbReference type="Pfam" id="PF00019">
    <property type="entry name" value="TGF_beta"/>
    <property type="match status" value="1"/>
</dbReference>
<evidence type="ECO:0000256" key="8">
    <source>
        <dbReference type="ARBA" id="ARBA00023157"/>
    </source>
</evidence>
<proteinExistence type="inferred from homology"/>
<evidence type="ECO:0000256" key="6">
    <source>
        <dbReference type="ARBA" id="ARBA00022782"/>
    </source>
</evidence>
<protein>
    <submittedName>
        <fullName evidence="14">Bone morphogenetic protein 2</fullName>
    </submittedName>
    <submittedName>
        <fullName evidence="13">Bone morphotic protein-like protein</fullName>
    </submittedName>
</protein>
<keyword evidence="9" id="KW-0325">Glycoprotein</keyword>
<dbReference type="EMBL" id="SDOV01000004">
    <property type="protein sequence ID" value="KAH7642038.1"/>
    <property type="molecule type" value="Genomic_DNA"/>
</dbReference>
<feature type="compositionally biased region" description="Basic and acidic residues" evidence="11">
    <location>
        <begin position="335"/>
        <end position="357"/>
    </location>
</feature>
<dbReference type="GO" id="GO:0051240">
    <property type="term" value="P:positive regulation of multicellular organismal process"/>
    <property type="evidence" value="ECO:0007669"/>
    <property type="project" value="UniProtKB-ARBA"/>
</dbReference>
<dbReference type="InterPro" id="IPR029034">
    <property type="entry name" value="Cystine-knot_cytokine"/>
</dbReference>
<name>A0A922IE30_DERFA</name>
<dbReference type="InterPro" id="IPR015615">
    <property type="entry name" value="TGF-beta-rel"/>
</dbReference>
<feature type="region of interest" description="Disordered" evidence="11">
    <location>
        <begin position="165"/>
        <end position="184"/>
    </location>
</feature>
<dbReference type="GO" id="GO:0051094">
    <property type="term" value="P:positive regulation of developmental process"/>
    <property type="evidence" value="ECO:0007669"/>
    <property type="project" value="UniProtKB-ARBA"/>
</dbReference>
<evidence type="ECO:0000256" key="9">
    <source>
        <dbReference type="ARBA" id="ARBA00023180"/>
    </source>
</evidence>
<dbReference type="FunFam" id="2.10.90.10:FF:000103">
    <property type="entry name" value="Bone morphogenetic protein 16"/>
    <property type="match status" value="1"/>
</dbReference>
<feature type="region of interest" description="Disordered" evidence="11">
    <location>
        <begin position="625"/>
        <end position="659"/>
    </location>
</feature>
<evidence type="ECO:0000256" key="4">
    <source>
        <dbReference type="ARBA" id="ARBA00022525"/>
    </source>
</evidence>